<dbReference type="Proteomes" id="UP000001694">
    <property type="component" value="Chromosome"/>
</dbReference>
<dbReference type="InterPro" id="IPR013783">
    <property type="entry name" value="Ig-like_fold"/>
</dbReference>
<dbReference type="AlphaFoldDB" id="B1YDQ2"/>
<dbReference type="eggNOG" id="arCOG08858">
    <property type="taxonomic scope" value="Archaea"/>
</dbReference>
<accession>B1YDQ2</accession>
<dbReference type="STRING" id="444157.Tneu_0982"/>
<sequence length="169" mass="17737">MKSTITIAALAIVLAVAFAIWQETATISVNAQTGYLDADFQNVQVDRSPYVTAEAKTAGSDAGNDGPPSLTVTVTNAYPGASVTVSFDVYNDGTIPLRFRWTACTISGDTGYLKVSGMPTSDTTLDLGATQKVTLTITAADNVEEQKTYSLTIQCPYQQAVPVASGPSQ</sequence>
<dbReference type="RefSeq" id="WP_012350335.1">
    <property type="nucleotide sequence ID" value="NC_010525.1"/>
</dbReference>
<evidence type="ECO:0000313" key="2">
    <source>
        <dbReference type="Proteomes" id="UP000001694"/>
    </source>
</evidence>
<dbReference type="GeneID" id="6165285"/>
<reference evidence="1" key="1">
    <citation type="submission" date="2008-03" db="EMBL/GenBank/DDBJ databases">
        <title>Complete sequence of Thermoproteus neutrophilus V24Sta.</title>
        <authorList>
            <consortium name="US DOE Joint Genome Institute"/>
            <person name="Copeland A."/>
            <person name="Lucas S."/>
            <person name="Lapidus A."/>
            <person name="Glavina del Rio T."/>
            <person name="Dalin E."/>
            <person name="Tice H."/>
            <person name="Bruce D."/>
            <person name="Goodwin L."/>
            <person name="Pitluck S."/>
            <person name="Sims D."/>
            <person name="Brettin T."/>
            <person name="Detter J.C."/>
            <person name="Han C."/>
            <person name="Kuske C.R."/>
            <person name="Schmutz J."/>
            <person name="Larimer F."/>
            <person name="Land M."/>
            <person name="Hauser L."/>
            <person name="Kyrpides N."/>
            <person name="Mikhailova N."/>
            <person name="Biddle J.F."/>
            <person name="Zhang Z."/>
            <person name="Fitz-Gibbon S.T."/>
            <person name="Lowe T.M."/>
            <person name="Saltikov C."/>
            <person name="House C.H."/>
            <person name="Richardson P."/>
        </authorList>
    </citation>
    <scope>NUCLEOTIDE SEQUENCE [LARGE SCALE GENOMIC DNA]</scope>
    <source>
        <strain evidence="1">V24Sta</strain>
    </source>
</reference>
<organism evidence="1 2">
    <name type="scientific">Pyrobaculum neutrophilum (strain DSM 2338 / JCM 9278 / NBRC 100436 / V24Sta)</name>
    <name type="common">Thermoproteus neutrophilus</name>
    <dbReference type="NCBI Taxonomy" id="444157"/>
    <lineage>
        <taxon>Archaea</taxon>
        <taxon>Thermoproteota</taxon>
        <taxon>Thermoprotei</taxon>
        <taxon>Thermoproteales</taxon>
        <taxon>Thermoproteaceae</taxon>
        <taxon>Pyrobaculum</taxon>
    </lineage>
</organism>
<name>B1YDQ2_PYRNV</name>
<keyword evidence="2" id="KW-1185">Reference proteome</keyword>
<evidence type="ECO:0000313" key="1">
    <source>
        <dbReference type="EMBL" id="ACB39915.1"/>
    </source>
</evidence>
<proteinExistence type="predicted"/>
<dbReference type="KEGG" id="tne:Tneu_0982"/>
<dbReference type="HOGENOM" id="CLU_1418741_0_0_2"/>
<dbReference type="Gene3D" id="2.60.40.10">
    <property type="entry name" value="Immunoglobulins"/>
    <property type="match status" value="1"/>
</dbReference>
<dbReference type="EMBL" id="CP001014">
    <property type="protein sequence ID" value="ACB39915.1"/>
    <property type="molecule type" value="Genomic_DNA"/>
</dbReference>
<gene>
    <name evidence="1" type="ordered locus">Tneu_0982</name>
</gene>
<protein>
    <submittedName>
        <fullName evidence="1">Uncharacterized protein</fullName>
    </submittedName>
</protein>